<name>A0AAD1X998_EUPCR</name>
<dbReference type="InterPro" id="IPR051746">
    <property type="entry name" value="Kelch_domain_containing_8"/>
</dbReference>
<keyword evidence="2" id="KW-0677">Repeat</keyword>
<evidence type="ECO:0000313" key="4">
    <source>
        <dbReference type="EMBL" id="CAI2362145.1"/>
    </source>
</evidence>
<keyword evidence="5" id="KW-1185">Reference proteome</keyword>
<feature type="region of interest" description="Disordered" evidence="3">
    <location>
        <begin position="1"/>
        <end position="27"/>
    </location>
</feature>
<accession>A0AAD1X998</accession>
<dbReference type="PANTHER" id="PTHR46260">
    <property type="entry name" value="RING-TYPE DOMAIN-CONTAINING PROTEIN"/>
    <property type="match status" value="1"/>
</dbReference>
<comment type="caution">
    <text evidence="4">The sequence shown here is derived from an EMBL/GenBank/DDBJ whole genome shotgun (WGS) entry which is preliminary data.</text>
</comment>
<protein>
    <submittedName>
        <fullName evidence="4">Uncharacterized protein</fullName>
    </submittedName>
</protein>
<dbReference type="AlphaFoldDB" id="A0AAD1X998"/>
<keyword evidence="1" id="KW-0880">Kelch repeat</keyword>
<evidence type="ECO:0000256" key="3">
    <source>
        <dbReference type="SAM" id="MobiDB-lite"/>
    </source>
</evidence>
<dbReference type="EMBL" id="CAMPGE010003316">
    <property type="protein sequence ID" value="CAI2362145.1"/>
    <property type="molecule type" value="Genomic_DNA"/>
</dbReference>
<dbReference type="InterPro" id="IPR006652">
    <property type="entry name" value="Kelch_1"/>
</dbReference>
<dbReference type="Pfam" id="PF01344">
    <property type="entry name" value="Kelch_1"/>
    <property type="match status" value="1"/>
</dbReference>
<evidence type="ECO:0000256" key="1">
    <source>
        <dbReference type="ARBA" id="ARBA00022441"/>
    </source>
</evidence>
<dbReference type="Proteomes" id="UP001295684">
    <property type="component" value="Unassembled WGS sequence"/>
</dbReference>
<proteinExistence type="predicted"/>
<evidence type="ECO:0000256" key="2">
    <source>
        <dbReference type="ARBA" id="ARBA00022737"/>
    </source>
</evidence>
<sequence length="573" mass="66932">MIRMSAMVNPSEYNSFESIKSRNKRARAVKERQKIKDQMQSLTADPHLYSNFDDTWLNNSKIRNTMGLQNVWDALSKKEVHKPYTFTEYREDNHLVPTVTDMPNTSYYETTNEVNQAVGMTENPMSPQSKERKTVRFGDQLNPIGKKSLFANSTLFSSKSTPAMMKEQMSRYDQDSFGDTLDRETMKHTLLNSRRDNFSPEPHQEIKQIEQSIEGEYDPYEPEPLTVTYGMGPKTSIILQLYEDCIIRFDTVNQTFSDFPLNGVLGTISPAYSQVNENELVMTGGIEKYRTNRISPRTMLYNVRTCKLFRLKDMLTPRKGHTMVTVDYYCYCMGGSTEKSQYTAIVERLNLLVHEWESLNSLCYPRATPKAVVSNKYKRIYIFGGCKLQKDNYFVEEFDINNIRDIDFKEKPSKLDFEVNNENKSFCKIMESTLYNPFDSTKDHVVLVDDNVFFSAEEDMYQYDITTMSLPSTKFEEGSSWVTENEKIFVFQYENLLHPFPLIYTLNIKKDVIKEIDYNKLSSEACSYHKKAMVYDKYSSSIYAFSELEPENYDYLDLNLFPLAWLTTKFQYL</sequence>
<dbReference type="Gene3D" id="2.120.10.80">
    <property type="entry name" value="Kelch-type beta propeller"/>
    <property type="match status" value="1"/>
</dbReference>
<dbReference type="PANTHER" id="PTHR46260:SF3">
    <property type="entry name" value="RING-TYPE DOMAIN-CONTAINING PROTEIN"/>
    <property type="match status" value="1"/>
</dbReference>
<dbReference type="SUPFAM" id="SSF117281">
    <property type="entry name" value="Kelch motif"/>
    <property type="match status" value="1"/>
</dbReference>
<evidence type="ECO:0000313" key="5">
    <source>
        <dbReference type="Proteomes" id="UP001295684"/>
    </source>
</evidence>
<gene>
    <name evidence="4" type="ORF">ECRASSUSDP1_LOCUS3467</name>
</gene>
<dbReference type="InterPro" id="IPR015915">
    <property type="entry name" value="Kelch-typ_b-propeller"/>
</dbReference>
<organism evidence="4 5">
    <name type="scientific">Euplotes crassus</name>
    <dbReference type="NCBI Taxonomy" id="5936"/>
    <lineage>
        <taxon>Eukaryota</taxon>
        <taxon>Sar</taxon>
        <taxon>Alveolata</taxon>
        <taxon>Ciliophora</taxon>
        <taxon>Intramacronucleata</taxon>
        <taxon>Spirotrichea</taxon>
        <taxon>Hypotrichia</taxon>
        <taxon>Euplotida</taxon>
        <taxon>Euplotidae</taxon>
        <taxon>Moneuplotes</taxon>
    </lineage>
</organism>
<reference evidence="4" key="1">
    <citation type="submission" date="2023-07" db="EMBL/GenBank/DDBJ databases">
        <authorList>
            <consortium name="AG Swart"/>
            <person name="Singh M."/>
            <person name="Singh A."/>
            <person name="Seah K."/>
            <person name="Emmerich C."/>
        </authorList>
    </citation>
    <scope>NUCLEOTIDE SEQUENCE</scope>
    <source>
        <strain evidence="4">DP1</strain>
    </source>
</reference>